<feature type="compositionally biased region" description="Polar residues" evidence="7">
    <location>
        <begin position="308"/>
        <end position="325"/>
    </location>
</feature>
<dbReference type="Gene3D" id="3.30.160.60">
    <property type="entry name" value="Classic Zinc Finger"/>
    <property type="match status" value="1"/>
</dbReference>
<evidence type="ECO:0000313" key="11">
    <source>
        <dbReference type="Proteomes" id="UP000053766"/>
    </source>
</evidence>
<dbReference type="InterPro" id="IPR040023">
    <property type="entry name" value="WBP4"/>
</dbReference>
<name>A0A0D8Y3Z2_DICVI</name>
<dbReference type="InterPro" id="IPR001202">
    <property type="entry name" value="WW_dom"/>
</dbReference>
<keyword evidence="5" id="KW-0539">Nucleus</keyword>
<dbReference type="CDD" id="cd00201">
    <property type="entry name" value="WW"/>
    <property type="match status" value="1"/>
</dbReference>
<dbReference type="Gene3D" id="2.20.70.10">
    <property type="match status" value="1"/>
</dbReference>
<feature type="coiled-coil region" evidence="6">
    <location>
        <begin position="41"/>
        <end position="71"/>
    </location>
</feature>
<evidence type="ECO:0000256" key="2">
    <source>
        <dbReference type="ARBA" id="ARBA00022723"/>
    </source>
</evidence>
<evidence type="ECO:0000259" key="9">
    <source>
        <dbReference type="PROSITE" id="PS50171"/>
    </source>
</evidence>
<gene>
    <name evidence="10" type="ORF">DICVIV_04598</name>
</gene>
<dbReference type="InterPro" id="IPR000690">
    <property type="entry name" value="Matrin/U1-C_Znf_C2H2"/>
</dbReference>
<accession>A0A0D8Y3Z2</accession>
<keyword evidence="4" id="KW-0862">Zinc</keyword>
<dbReference type="PROSITE" id="PS50020">
    <property type="entry name" value="WW_DOMAIN_2"/>
    <property type="match status" value="1"/>
</dbReference>
<evidence type="ECO:0000256" key="1">
    <source>
        <dbReference type="ARBA" id="ARBA00004123"/>
    </source>
</evidence>
<feature type="compositionally biased region" description="Low complexity" evidence="7">
    <location>
        <begin position="223"/>
        <end position="239"/>
    </location>
</feature>
<proteinExistence type="predicted"/>
<reference evidence="10 11" key="1">
    <citation type="submission" date="2013-11" db="EMBL/GenBank/DDBJ databases">
        <title>Draft genome of the bovine lungworm Dictyocaulus viviparus.</title>
        <authorList>
            <person name="Mitreva M."/>
        </authorList>
    </citation>
    <scope>NUCLEOTIDE SEQUENCE [LARGE SCALE GENOMIC DNA]</scope>
    <source>
        <strain evidence="10 11">HannoverDv2000</strain>
    </source>
</reference>
<feature type="compositionally biased region" description="Polar residues" evidence="7">
    <location>
        <begin position="245"/>
        <end position="259"/>
    </location>
</feature>
<feature type="region of interest" description="Disordered" evidence="7">
    <location>
        <begin position="219"/>
        <end position="380"/>
    </location>
</feature>
<feature type="domain" description="WW" evidence="8">
    <location>
        <begin position="167"/>
        <end position="204"/>
    </location>
</feature>
<feature type="domain" description="Matrin-type" evidence="9">
    <location>
        <begin position="15"/>
        <end position="46"/>
    </location>
</feature>
<protein>
    <submittedName>
        <fullName evidence="10">WW domain protein</fullName>
    </submittedName>
</protein>
<keyword evidence="3" id="KW-0863">Zinc-finger</keyword>
<evidence type="ECO:0000256" key="3">
    <source>
        <dbReference type="ARBA" id="ARBA00022771"/>
    </source>
</evidence>
<dbReference type="Pfam" id="PF00397">
    <property type="entry name" value="WW"/>
    <property type="match status" value="1"/>
</dbReference>
<dbReference type="GO" id="GO:0003723">
    <property type="term" value="F:RNA binding"/>
    <property type="evidence" value="ECO:0007669"/>
    <property type="project" value="TreeGrafter"/>
</dbReference>
<sequence>MHTVMADVWKSQGRKFCEICKVWFGDNRASIEFHERGKKHKDALAAKLRELSKASREKEKMQAQMSHALASMEAAALKSMRENGEGLEHGPALPSTGLASKIFDPRQIKDVGTMAREMAKLKKERQDTKSQKRAAPSVPSFTPKYLKREFPLPVEFMESSNITIKQEPLPSTNETVYVEADAGDGRTYYYHMYTGESQWEKPTSFFTAEEYKKMLGTDPATCTSQCSSSKTENSSTNNTFATDARTPSSEADKSTNQVLIKSEPHKDNITDVPVDNIPLPDATVTNRAIKEEDFSEELESTETDSISMPSSANNVDTNSEINQPSLAEPEEENSSVSHGPFGSWQRVKEQDKQPVFSPLTAKYRAEEERERKRAEAKEKMDAKMLPKLEFTEKTGAVLTKKIKGPIEFKKRTATKNFRQRTQ</sequence>
<dbReference type="EMBL" id="KN716240">
    <property type="protein sequence ID" value="KJH49276.1"/>
    <property type="molecule type" value="Genomic_DNA"/>
</dbReference>
<dbReference type="InterPro" id="IPR003604">
    <property type="entry name" value="Matrin/U1-like-C_Znf_C2H2"/>
</dbReference>
<dbReference type="Pfam" id="PF06220">
    <property type="entry name" value="zf-U1"/>
    <property type="match status" value="1"/>
</dbReference>
<dbReference type="PROSITE" id="PS50171">
    <property type="entry name" value="ZF_MATRIN"/>
    <property type="match status" value="1"/>
</dbReference>
<dbReference type="InterPro" id="IPR013085">
    <property type="entry name" value="U1-CZ_Znf_C2H2"/>
</dbReference>
<evidence type="ECO:0000259" key="8">
    <source>
        <dbReference type="PROSITE" id="PS50020"/>
    </source>
</evidence>
<dbReference type="GO" id="GO:0008270">
    <property type="term" value="F:zinc ion binding"/>
    <property type="evidence" value="ECO:0007669"/>
    <property type="project" value="UniProtKB-KW"/>
</dbReference>
<comment type="subcellular location">
    <subcellularLocation>
        <location evidence="1">Nucleus</location>
    </subcellularLocation>
</comment>
<keyword evidence="2" id="KW-0479">Metal-binding</keyword>
<dbReference type="Proteomes" id="UP000053766">
    <property type="component" value="Unassembled WGS sequence"/>
</dbReference>
<evidence type="ECO:0000256" key="5">
    <source>
        <dbReference type="ARBA" id="ARBA00023242"/>
    </source>
</evidence>
<feature type="compositionally biased region" description="Basic and acidic residues" evidence="7">
    <location>
        <begin position="363"/>
        <end position="380"/>
    </location>
</feature>
<dbReference type="SMART" id="SM00456">
    <property type="entry name" value="WW"/>
    <property type="match status" value="1"/>
</dbReference>
<dbReference type="SMART" id="SM00451">
    <property type="entry name" value="ZnF_U1"/>
    <property type="match status" value="1"/>
</dbReference>
<dbReference type="GO" id="GO:0071011">
    <property type="term" value="C:precatalytic spliceosome"/>
    <property type="evidence" value="ECO:0007669"/>
    <property type="project" value="TreeGrafter"/>
</dbReference>
<dbReference type="STRING" id="29172.A0A0D8Y3Z2"/>
<organism evidence="10 11">
    <name type="scientific">Dictyocaulus viviparus</name>
    <name type="common">Bovine lungworm</name>
    <dbReference type="NCBI Taxonomy" id="29172"/>
    <lineage>
        <taxon>Eukaryota</taxon>
        <taxon>Metazoa</taxon>
        <taxon>Ecdysozoa</taxon>
        <taxon>Nematoda</taxon>
        <taxon>Chromadorea</taxon>
        <taxon>Rhabditida</taxon>
        <taxon>Rhabditina</taxon>
        <taxon>Rhabditomorpha</taxon>
        <taxon>Strongyloidea</taxon>
        <taxon>Metastrongylidae</taxon>
        <taxon>Dictyocaulus</taxon>
    </lineage>
</organism>
<dbReference type="SUPFAM" id="SSF51045">
    <property type="entry name" value="WW domain"/>
    <property type="match status" value="1"/>
</dbReference>
<evidence type="ECO:0000256" key="6">
    <source>
        <dbReference type="SAM" id="Coils"/>
    </source>
</evidence>
<evidence type="ECO:0000256" key="7">
    <source>
        <dbReference type="SAM" id="MobiDB-lite"/>
    </source>
</evidence>
<dbReference type="InterPro" id="IPR036020">
    <property type="entry name" value="WW_dom_sf"/>
</dbReference>
<reference evidence="11" key="2">
    <citation type="journal article" date="2016" name="Sci. Rep.">
        <title>Dictyocaulus viviparus genome, variome and transcriptome elucidate lungworm biology and support future intervention.</title>
        <authorList>
            <person name="McNulty S.N."/>
            <person name="Strube C."/>
            <person name="Rosa B.A."/>
            <person name="Martin J.C."/>
            <person name="Tyagi R."/>
            <person name="Choi Y.J."/>
            <person name="Wang Q."/>
            <person name="Hallsworth Pepin K."/>
            <person name="Zhang X."/>
            <person name="Ozersky P."/>
            <person name="Wilson R.K."/>
            <person name="Sternberg P.W."/>
            <person name="Gasser R.B."/>
            <person name="Mitreva M."/>
        </authorList>
    </citation>
    <scope>NUCLEOTIDE SEQUENCE [LARGE SCALE GENOMIC DNA]</scope>
    <source>
        <strain evidence="11">HannoverDv2000</strain>
    </source>
</reference>
<dbReference type="InterPro" id="IPR036236">
    <property type="entry name" value="Znf_C2H2_sf"/>
</dbReference>
<evidence type="ECO:0000313" key="10">
    <source>
        <dbReference type="EMBL" id="KJH49276.1"/>
    </source>
</evidence>
<dbReference type="AlphaFoldDB" id="A0A0D8Y3Z2"/>
<evidence type="ECO:0000256" key="4">
    <source>
        <dbReference type="ARBA" id="ARBA00022833"/>
    </source>
</evidence>
<dbReference type="SUPFAM" id="SSF57667">
    <property type="entry name" value="beta-beta-alpha zinc fingers"/>
    <property type="match status" value="1"/>
</dbReference>
<dbReference type="OrthoDB" id="191651at2759"/>
<dbReference type="PANTHER" id="PTHR13173:SF10">
    <property type="entry name" value="WW DOMAIN-BINDING PROTEIN 4"/>
    <property type="match status" value="1"/>
</dbReference>
<keyword evidence="6" id="KW-0175">Coiled coil</keyword>
<dbReference type="GO" id="GO:0000398">
    <property type="term" value="P:mRNA splicing, via spliceosome"/>
    <property type="evidence" value="ECO:0007669"/>
    <property type="project" value="InterPro"/>
</dbReference>
<feature type="compositionally biased region" description="Acidic residues" evidence="7">
    <location>
        <begin position="293"/>
        <end position="302"/>
    </location>
</feature>
<keyword evidence="11" id="KW-1185">Reference proteome</keyword>
<dbReference type="PANTHER" id="PTHR13173">
    <property type="entry name" value="WW DOMAIN BINDING PROTEIN 4"/>
    <property type="match status" value="1"/>
</dbReference>